<dbReference type="SUPFAM" id="SSF56784">
    <property type="entry name" value="HAD-like"/>
    <property type="match status" value="1"/>
</dbReference>
<protein>
    <recommendedName>
        <fullName evidence="3">Pyrimidine 5'-nucleotidase</fullName>
    </recommendedName>
</protein>
<dbReference type="InterPro" id="IPR052791">
    <property type="entry name" value="SSM1_domain"/>
</dbReference>
<dbReference type="RefSeq" id="XP_015465833.1">
    <property type="nucleotide sequence ID" value="XM_015613326.1"/>
</dbReference>
<dbReference type="NCBIfam" id="TIGR01993">
    <property type="entry name" value="Pyr-5-nucltdase"/>
    <property type="match status" value="1"/>
</dbReference>
<dbReference type="EMBL" id="LMYN01000123">
    <property type="protein sequence ID" value="KRZ99730.1"/>
    <property type="molecule type" value="Genomic_DNA"/>
</dbReference>
<proteinExistence type="predicted"/>
<dbReference type="OrthoDB" id="1065058at2759"/>
<dbReference type="Gene3D" id="1.10.150.450">
    <property type="match status" value="1"/>
</dbReference>
<dbReference type="Pfam" id="PF00702">
    <property type="entry name" value="Hydrolase"/>
    <property type="match status" value="1"/>
</dbReference>
<dbReference type="GO" id="GO:0009166">
    <property type="term" value="P:nucleotide catabolic process"/>
    <property type="evidence" value="ECO:0007669"/>
    <property type="project" value="TreeGrafter"/>
</dbReference>
<dbReference type="GO" id="GO:0006206">
    <property type="term" value="P:pyrimidine nucleobase metabolic process"/>
    <property type="evidence" value="ECO:0007669"/>
    <property type="project" value="TreeGrafter"/>
</dbReference>
<reference evidence="1 2" key="1">
    <citation type="submission" date="2015-11" db="EMBL/GenBank/DDBJ databases">
        <title>The genome of Debaryomyces fabryi.</title>
        <authorList>
            <person name="Tafer H."/>
            <person name="Lopandic K."/>
        </authorList>
    </citation>
    <scope>NUCLEOTIDE SEQUENCE [LARGE SCALE GENOMIC DNA]</scope>
    <source>
        <strain evidence="1 2">CBS 789</strain>
    </source>
</reference>
<evidence type="ECO:0000313" key="2">
    <source>
        <dbReference type="Proteomes" id="UP000054251"/>
    </source>
</evidence>
<evidence type="ECO:0008006" key="3">
    <source>
        <dbReference type="Google" id="ProtNLM"/>
    </source>
</evidence>
<organism evidence="1 2">
    <name type="scientific">Debaryomyces fabryi</name>
    <dbReference type="NCBI Taxonomy" id="58627"/>
    <lineage>
        <taxon>Eukaryota</taxon>
        <taxon>Fungi</taxon>
        <taxon>Dikarya</taxon>
        <taxon>Ascomycota</taxon>
        <taxon>Saccharomycotina</taxon>
        <taxon>Pichiomycetes</taxon>
        <taxon>Debaryomycetaceae</taxon>
        <taxon>Debaryomyces</taxon>
    </lineage>
</organism>
<sequence>MTLAEESKPFIFKNPEIKENEHPGCIVQLPYGFGPLPPQAKNKKIFYFDIDNCLYNRSTRIHDMMEVKIHKYFKDNLQLNDEDAHNLHLNYYKTYGLAIEGLVRNHEVNAMEYNAVVDDSLDLKSVLKYNKRLRELLQHIKESNDFDYFWLVTNAYKNHALRVISFLGLGDIFDGLTFCDYASCPILCKPMNEYFYNCFNLTQVDYNDQHVMSYQYFVDDSEINVKAAHKLHLGNVIHFIELDADYEKIKSKPDFFEYYGKGDNTDSSKIRIIRDILDLNKVL</sequence>
<dbReference type="SFLD" id="SFLDG01129">
    <property type="entry name" value="C1.5:_HAD__Beta-PGM__Phosphata"/>
    <property type="match status" value="1"/>
</dbReference>
<dbReference type="Proteomes" id="UP000054251">
    <property type="component" value="Unassembled WGS sequence"/>
</dbReference>
<dbReference type="PANTHER" id="PTHR47438:SF1">
    <property type="entry name" value="PHOSPHATE METABOLISM PROTEIN 8-RELATED"/>
    <property type="match status" value="1"/>
</dbReference>
<dbReference type="GeneID" id="26841506"/>
<accession>A0A0V1PU74</accession>
<dbReference type="InterPro" id="IPR023214">
    <property type="entry name" value="HAD_sf"/>
</dbReference>
<dbReference type="PANTHER" id="PTHR47438">
    <property type="entry name" value="PHOSPHATE METABOLISM PROTEIN 8-RELATED"/>
    <property type="match status" value="1"/>
</dbReference>
<name>A0A0V1PU74_9ASCO</name>
<keyword evidence="2" id="KW-1185">Reference proteome</keyword>
<evidence type="ECO:0000313" key="1">
    <source>
        <dbReference type="EMBL" id="KRZ99730.1"/>
    </source>
</evidence>
<dbReference type="SFLD" id="SFLDG01132">
    <property type="entry name" value="C1.5.3:_5'-Nucleotidase_Like"/>
    <property type="match status" value="1"/>
</dbReference>
<dbReference type="AlphaFoldDB" id="A0A0V1PU74"/>
<dbReference type="InterPro" id="IPR010237">
    <property type="entry name" value="Pyr-5-nucltdase"/>
</dbReference>
<dbReference type="GO" id="GO:0008252">
    <property type="term" value="F:nucleotidase activity"/>
    <property type="evidence" value="ECO:0007669"/>
    <property type="project" value="TreeGrafter"/>
</dbReference>
<dbReference type="Gene3D" id="3.40.50.1000">
    <property type="entry name" value="HAD superfamily/HAD-like"/>
    <property type="match status" value="1"/>
</dbReference>
<dbReference type="SFLD" id="SFLDS00003">
    <property type="entry name" value="Haloacid_Dehalogenase"/>
    <property type="match status" value="1"/>
</dbReference>
<gene>
    <name evidence="1" type="ORF">AC631_04497</name>
</gene>
<comment type="caution">
    <text evidence="1">The sequence shown here is derived from an EMBL/GenBank/DDBJ whole genome shotgun (WGS) entry which is preliminary data.</text>
</comment>
<dbReference type="InterPro" id="IPR036412">
    <property type="entry name" value="HAD-like_sf"/>
</dbReference>